<evidence type="ECO:0008006" key="4">
    <source>
        <dbReference type="Google" id="ProtNLM"/>
    </source>
</evidence>
<protein>
    <recommendedName>
        <fullName evidence="4">Secreted protein</fullName>
    </recommendedName>
</protein>
<evidence type="ECO:0000313" key="2">
    <source>
        <dbReference type="EMBL" id="KAE9253386.1"/>
    </source>
</evidence>
<feature type="chain" id="PRO_5026331218" description="Secreted protein" evidence="1">
    <location>
        <begin position="24"/>
        <end position="134"/>
    </location>
</feature>
<dbReference type="EMBL" id="QXGC01000038">
    <property type="protein sequence ID" value="KAE9253386.1"/>
    <property type="molecule type" value="Genomic_DNA"/>
</dbReference>
<keyword evidence="1" id="KW-0732">Signal</keyword>
<dbReference type="Proteomes" id="UP000476176">
    <property type="component" value="Unassembled WGS sequence"/>
</dbReference>
<reference evidence="2 3" key="1">
    <citation type="submission" date="2018-09" db="EMBL/GenBank/DDBJ databases">
        <title>Genomic investigation of the strawberry pathogen Phytophthora fragariae indicates pathogenicity is determined by transcriptional variation in three key races.</title>
        <authorList>
            <person name="Adams T.M."/>
            <person name="Armitage A.D."/>
            <person name="Sobczyk M.K."/>
            <person name="Bates H.J."/>
            <person name="Dunwell J.M."/>
            <person name="Nellist C.F."/>
            <person name="Harrison R.J."/>
        </authorList>
    </citation>
    <scope>NUCLEOTIDE SEQUENCE [LARGE SCALE GENOMIC DNA]</scope>
    <source>
        <strain evidence="2 3">BC-23</strain>
    </source>
</reference>
<evidence type="ECO:0000313" key="3">
    <source>
        <dbReference type="Proteomes" id="UP000476176"/>
    </source>
</evidence>
<dbReference type="AlphaFoldDB" id="A0A6G0PS40"/>
<evidence type="ECO:0000256" key="1">
    <source>
        <dbReference type="SAM" id="SignalP"/>
    </source>
</evidence>
<accession>A0A6G0PS40</accession>
<sequence>MWIRSAELSVLGWIHSFISCCNTFSGGGSVSSCSLGAPECYLVRRLLSIPCVSTKHPSFSCCKTHVHPLNQPQRGVLDAQGFYMRGRPPPLLGEVETRDLGSPCGGCSPSLWSDTVRTASGDCQSGWALILACQ</sequence>
<comment type="caution">
    <text evidence="2">The sequence shown here is derived from an EMBL/GenBank/DDBJ whole genome shotgun (WGS) entry which is preliminary data.</text>
</comment>
<feature type="signal peptide" evidence="1">
    <location>
        <begin position="1"/>
        <end position="23"/>
    </location>
</feature>
<name>A0A6G0PS40_9STRA</name>
<organism evidence="2 3">
    <name type="scientific">Phytophthora fragariae</name>
    <dbReference type="NCBI Taxonomy" id="53985"/>
    <lineage>
        <taxon>Eukaryota</taxon>
        <taxon>Sar</taxon>
        <taxon>Stramenopiles</taxon>
        <taxon>Oomycota</taxon>
        <taxon>Peronosporomycetes</taxon>
        <taxon>Peronosporales</taxon>
        <taxon>Peronosporaceae</taxon>
        <taxon>Phytophthora</taxon>
    </lineage>
</organism>
<dbReference type="PROSITE" id="PS51257">
    <property type="entry name" value="PROKAR_LIPOPROTEIN"/>
    <property type="match status" value="1"/>
</dbReference>
<gene>
    <name evidence="2" type="ORF">PF004_g1543</name>
</gene>
<proteinExistence type="predicted"/>